<dbReference type="EMBL" id="JAGYWB010000015">
    <property type="protein sequence ID" value="KAI0498067.1"/>
    <property type="molecule type" value="Genomic_DNA"/>
</dbReference>
<evidence type="ECO:0000256" key="5">
    <source>
        <dbReference type="ARBA" id="ARBA00023242"/>
    </source>
</evidence>
<dbReference type="PANTHER" id="PTHR15138:SF14">
    <property type="entry name" value="TRANSCRIPTION INITIATION FACTOR TFIID SUBUNIT 4"/>
    <property type="match status" value="1"/>
</dbReference>
<organism evidence="9 10">
    <name type="scientific">Dendrobium nobile</name>
    <name type="common">Orchid</name>
    <dbReference type="NCBI Taxonomy" id="94219"/>
    <lineage>
        <taxon>Eukaryota</taxon>
        <taxon>Viridiplantae</taxon>
        <taxon>Streptophyta</taxon>
        <taxon>Embryophyta</taxon>
        <taxon>Tracheophyta</taxon>
        <taxon>Spermatophyta</taxon>
        <taxon>Magnoliopsida</taxon>
        <taxon>Liliopsida</taxon>
        <taxon>Asparagales</taxon>
        <taxon>Orchidaceae</taxon>
        <taxon>Epidendroideae</taxon>
        <taxon>Malaxideae</taxon>
        <taxon>Dendrobiinae</taxon>
        <taxon>Dendrobium</taxon>
    </lineage>
</organism>
<evidence type="ECO:0000256" key="1">
    <source>
        <dbReference type="ARBA" id="ARBA00004123"/>
    </source>
</evidence>
<reference evidence="9" key="1">
    <citation type="journal article" date="2022" name="Front. Genet.">
        <title>Chromosome-Scale Assembly of the Dendrobium nobile Genome Provides Insights Into the Molecular Mechanism of the Biosynthesis of the Medicinal Active Ingredient of Dendrobium.</title>
        <authorList>
            <person name="Xu Q."/>
            <person name="Niu S.-C."/>
            <person name="Li K.-L."/>
            <person name="Zheng P.-J."/>
            <person name="Zhang X.-J."/>
            <person name="Jia Y."/>
            <person name="Liu Y."/>
            <person name="Niu Y.-X."/>
            <person name="Yu L.-H."/>
            <person name="Chen D.-F."/>
            <person name="Zhang G.-Q."/>
        </authorList>
    </citation>
    <scope>NUCLEOTIDE SEQUENCE</scope>
    <source>
        <tissue evidence="9">Leaf</tissue>
    </source>
</reference>
<dbReference type="InterPro" id="IPR007900">
    <property type="entry name" value="TAF4_C"/>
</dbReference>
<dbReference type="PANTHER" id="PTHR15138">
    <property type="entry name" value="TRANSCRIPTION INITIATION FACTOR TFIID SUBUNIT 4"/>
    <property type="match status" value="1"/>
</dbReference>
<comment type="similarity">
    <text evidence="2">Belongs to the TAF4 family.</text>
</comment>
<feature type="region of interest" description="Disordered" evidence="7">
    <location>
        <begin position="91"/>
        <end position="124"/>
    </location>
</feature>
<dbReference type="FunFam" id="1.10.20.10:FF:000015">
    <property type="entry name" value="Transcription initiation factor TFIID subunit 4B"/>
    <property type="match status" value="1"/>
</dbReference>
<dbReference type="GO" id="GO:0016251">
    <property type="term" value="F:RNA polymerase II general transcription initiation factor activity"/>
    <property type="evidence" value="ECO:0007669"/>
    <property type="project" value="TreeGrafter"/>
</dbReference>
<dbReference type="Pfam" id="PF05236">
    <property type="entry name" value="TAF4"/>
    <property type="match status" value="1"/>
</dbReference>
<dbReference type="Gene3D" id="1.10.20.10">
    <property type="entry name" value="Histone, subunit A"/>
    <property type="match status" value="1"/>
</dbReference>
<dbReference type="GO" id="GO:0005669">
    <property type="term" value="C:transcription factor TFIID complex"/>
    <property type="evidence" value="ECO:0007669"/>
    <property type="project" value="InterPro"/>
</dbReference>
<keyword evidence="4" id="KW-0804">Transcription</keyword>
<evidence type="ECO:0000256" key="3">
    <source>
        <dbReference type="ARBA" id="ARBA00023015"/>
    </source>
</evidence>
<proteinExistence type="inferred from homology"/>
<evidence type="ECO:0000256" key="6">
    <source>
        <dbReference type="ARBA" id="ARBA00058775"/>
    </source>
</evidence>
<keyword evidence="10" id="KW-1185">Reference proteome</keyword>
<comment type="subcellular location">
    <subcellularLocation>
        <location evidence="1">Nucleus</location>
    </subcellularLocation>
</comment>
<feature type="compositionally biased region" description="Polar residues" evidence="7">
    <location>
        <begin position="109"/>
        <end position="119"/>
    </location>
</feature>
<keyword evidence="3" id="KW-0805">Transcription regulation</keyword>
<evidence type="ECO:0000256" key="2">
    <source>
        <dbReference type="ARBA" id="ARBA00006178"/>
    </source>
</evidence>
<dbReference type="CDD" id="cd08045">
    <property type="entry name" value="HFD_TAF4"/>
    <property type="match status" value="1"/>
</dbReference>
<accession>A0A8T3API3</accession>
<evidence type="ECO:0000259" key="8">
    <source>
        <dbReference type="Pfam" id="PF05236"/>
    </source>
</evidence>
<evidence type="ECO:0000256" key="7">
    <source>
        <dbReference type="SAM" id="MobiDB-lite"/>
    </source>
</evidence>
<keyword evidence="5" id="KW-0539">Nucleus</keyword>
<dbReference type="GO" id="GO:0003677">
    <property type="term" value="F:DNA binding"/>
    <property type="evidence" value="ECO:0007669"/>
    <property type="project" value="TreeGrafter"/>
</dbReference>
<feature type="region of interest" description="Disordered" evidence="7">
    <location>
        <begin position="285"/>
        <end position="311"/>
    </location>
</feature>
<feature type="compositionally biased region" description="Basic and acidic residues" evidence="7">
    <location>
        <begin position="287"/>
        <end position="296"/>
    </location>
</feature>
<dbReference type="GO" id="GO:0006367">
    <property type="term" value="P:transcription initiation at RNA polymerase II promoter"/>
    <property type="evidence" value="ECO:0007669"/>
    <property type="project" value="TreeGrafter"/>
</dbReference>
<evidence type="ECO:0000313" key="10">
    <source>
        <dbReference type="Proteomes" id="UP000829196"/>
    </source>
</evidence>
<dbReference type="InterPro" id="IPR009072">
    <property type="entry name" value="Histone-fold"/>
</dbReference>
<gene>
    <name evidence="9" type="ORF">KFK09_021308</name>
</gene>
<dbReference type="InterPro" id="IPR045144">
    <property type="entry name" value="TAF4"/>
</dbReference>
<dbReference type="GO" id="GO:0046982">
    <property type="term" value="F:protein heterodimerization activity"/>
    <property type="evidence" value="ECO:0007669"/>
    <property type="project" value="InterPro"/>
</dbReference>
<dbReference type="Proteomes" id="UP000829196">
    <property type="component" value="Unassembled WGS sequence"/>
</dbReference>
<dbReference type="AlphaFoldDB" id="A0A8T3API3"/>
<comment type="function">
    <text evidence="6">TAFs are components of the transcription factor IID (TFIID) complex that is essential for mediating regulation of RNA polymerase transcription.</text>
</comment>
<protein>
    <recommendedName>
        <fullName evidence="8">Transcription initiation factor TFIID component TAF4 C-terminal domain-containing protein</fullName>
    </recommendedName>
</protein>
<evidence type="ECO:0000313" key="9">
    <source>
        <dbReference type="EMBL" id="KAI0498067.1"/>
    </source>
</evidence>
<evidence type="ECO:0000256" key="4">
    <source>
        <dbReference type="ARBA" id="ARBA00023163"/>
    </source>
</evidence>
<name>A0A8T3API3_DENNO</name>
<feature type="domain" description="Transcription initiation factor TFIID component TAF4 C-terminal" evidence="8">
    <location>
        <begin position="136"/>
        <end position="423"/>
    </location>
</feature>
<comment type="caution">
    <text evidence="9">The sequence shown here is derived from an EMBL/GenBank/DDBJ whole genome shotgun (WGS) entry which is preliminary data.</text>
</comment>
<dbReference type="OrthoDB" id="21060at2759"/>
<sequence>MVQVLSTLAIQRDGVELKFTFDPRNILRQEFRSITHLSEHMWNNEISKENYLKVCNKVVADRMIRRRGCSPSKRRCRTQCSHNLKSLYHGTSIKFPPKKPPIGKKKTLETSGNSQPQASKKQKTSGAFLDQSIEQLNYVTAVSGVNLRAEGEQLLVARTEGTQASEAIQRVVQEEEETSILQKGPLQKKLTQIISRCGLGGISKDVEYCLSMCVEERLRSFIGKLIRLSKQRLDIENKRHKLVVTFDIQHQILTMNQKAKKEWEKKQAEESEKFCKLDNALADAEQDVEKDKDNRPSKKHKVHREEDDKMRTTAANAAARAAIGVDDMLSKWQLMAEQARQNRESKLGVSSSHQQGTSIDENHSLNFRENMGNLEEDGGMSRHGRSIGNLSNPKIDRTICIKDAIAALEREPMMSRSTLLYRLYERRCSGFGAG</sequence>